<dbReference type="SMART" id="SM00028">
    <property type="entry name" value="TPR"/>
    <property type="match status" value="3"/>
</dbReference>
<organism evidence="2 3">
    <name type="scientific">Acrobeloides nanus</name>
    <dbReference type="NCBI Taxonomy" id="290746"/>
    <lineage>
        <taxon>Eukaryota</taxon>
        <taxon>Metazoa</taxon>
        <taxon>Ecdysozoa</taxon>
        <taxon>Nematoda</taxon>
        <taxon>Chromadorea</taxon>
        <taxon>Rhabditida</taxon>
        <taxon>Tylenchina</taxon>
        <taxon>Cephalobomorpha</taxon>
        <taxon>Cephaloboidea</taxon>
        <taxon>Cephalobidae</taxon>
        <taxon>Acrobeloides</taxon>
    </lineage>
</organism>
<dbReference type="SUPFAM" id="SSF48452">
    <property type="entry name" value="TPR-like"/>
    <property type="match status" value="1"/>
</dbReference>
<dbReference type="Gene3D" id="1.25.40.10">
    <property type="entry name" value="Tetratricopeptide repeat domain"/>
    <property type="match status" value="1"/>
</dbReference>
<dbReference type="Proteomes" id="UP000887540">
    <property type="component" value="Unplaced"/>
</dbReference>
<dbReference type="InterPro" id="IPR019734">
    <property type="entry name" value="TPR_rpt"/>
</dbReference>
<evidence type="ECO:0000313" key="2">
    <source>
        <dbReference type="Proteomes" id="UP000887540"/>
    </source>
</evidence>
<name>A0A914D4U3_9BILA</name>
<dbReference type="WBParaSite" id="ACRNAN_scaffold1847.g31103.t1">
    <property type="protein sequence ID" value="ACRNAN_scaffold1847.g31103.t1"/>
    <property type="gene ID" value="ACRNAN_scaffold1847.g31103"/>
</dbReference>
<dbReference type="AlphaFoldDB" id="A0A914D4U3"/>
<evidence type="ECO:0000256" key="1">
    <source>
        <dbReference type="SAM" id="MobiDB-lite"/>
    </source>
</evidence>
<keyword evidence="2" id="KW-1185">Reference proteome</keyword>
<dbReference type="InterPro" id="IPR011990">
    <property type="entry name" value="TPR-like_helical_dom_sf"/>
</dbReference>
<sequence length="247" mass="28277">MDTLTKAEKDRQTLNKALELKDQANNAYSEKNYPKAIQLYHQCLLNARILTQLTIPGLQSLARVERSEQEAKQEDDEIMAEKAMDEPESSDSEKAHRLRMDSTSRGEEIKQEALELISKCYNNLAACIVNGPVRKKDDYLRAVTYCDNVLTYDANNEKAQFRKGTAYMKAELFEKAIDCFEKCEKNAQATLLIDECKRKIIEDRRKREEKIRQNFAKAREAELRNGHAEHAGQVHNVNQVHASNGAV</sequence>
<proteinExistence type="predicted"/>
<protein>
    <submittedName>
        <fullName evidence="3">Uncharacterized protein</fullName>
    </submittedName>
</protein>
<reference evidence="3" key="1">
    <citation type="submission" date="2022-11" db="UniProtKB">
        <authorList>
            <consortium name="WormBaseParasite"/>
        </authorList>
    </citation>
    <scope>IDENTIFICATION</scope>
</reference>
<accession>A0A914D4U3</accession>
<feature type="region of interest" description="Disordered" evidence="1">
    <location>
        <begin position="66"/>
        <end position="104"/>
    </location>
</feature>
<dbReference type="PANTHER" id="PTHR46512">
    <property type="entry name" value="PEPTIDYLPROLYL ISOMERASE"/>
    <property type="match status" value="1"/>
</dbReference>
<evidence type="ECO:0000313" key="3">
    <source>
        <dbReference type="WBParaSite" id="ACRNAN_scaffold1847.g31103.t1"/>
    </source>
</evidence>
<feature type="compositionally biased region" description="Polar residues" evidence="1">
    <location>
        <begin position="235"/>
        <end position="247"/>
    </location>
</feature>
<feature type="region of interest" description="Disordered" evidence="1">
    <location>
        <begin position="228"/>
        <end position="247"/>
    </location>
</feature>
<feature type="compositionally biased region" description="Basic and acidic residues" evidence="1">
    <location>
        <begin position="79"/>
        <end position="104"/>
    </location>
</feature>
<dbReference type="InterPro" id="IPR050754">
    <property type="entry name" value="FKBP4/5/8-like"/>
</dbReference>